<gene>
    <name evidence="4" type="ORF">DCCM_3181</name>
</gene>
<dbReference type="InterPro" id="IPR017939">
    <property type="entry name" value="G-Glutamylcylcotransferase"/>
</dbReference>
<name>A0A2L2XCK6_9FIRM</name>
<dbReference type="CDD" id="cd06661">
    <property type="entry name" value="GGCT_like"/>
    <property type="match status" value="1"/>
</dbReference>
<dbReference type="PANTHER" id="PTHR12935:SF0">
    <property type="entry name" value="GAMMA-GLUTAMYLCYCLOTRANSFERASE"/>
    <property type="match status" value="1"/>
</dbReference>
<dbReference type="InterPro" id="IPR036568">
    <property type="entry name" value="GGCT-like_sf"/>
</dbReference>
<feature type="binding site" evidence="3">
    <location>
        <position position="213"/>
    </location>
    <ligand>
        <name>substrate</name>
    </ligand>
</feature>
<keyword evidence="5" id="KW-1185">Reference proteome</keyword>
<dbReference type="AlphaFoldDB" id="A0A2L2XCK6"/>
<evidence type="ECO:0000256" key="1">
    <source>
        <dbReference type="ARBA" id="ARBA00023239"/>
    </source>
</evidence>
<sequence length="249" mass="27963">MNFKDIKLPDDKTLILGVIRDADNALDFDTIAKRSGYTRDMLEPVILSLVAEDRVVTFENDRTKPLEIRRFHTNLNDPPGADALVAEHLWELSASGLLYFAYGCDLDPEQMYLKRCPGSHYLCRAALDGFRLAFDRYSAEWGGGQASFRRCENSTVWGALYHVKPEHWSALDNVEVTPYCRRVRVPVKTSFGLFCAECYQSFPAEIALPSKKYLDKIISGGHFFGLPQKYLRLVGSIPVANDSKAASGA</sequence>
<evidence type="ECO:0008006" key="6">
    <source>
        <dbReference type="Google" id="ProtNLM"/>
    </source>
</evidence>
<reference evidence="5" key="1">
    <citation type="submission" date="2018-02" db="EMBL/GenBank/DDBJ databases">
        <title>Genome sequence of Desulfocucumis palustris strain NAW-5.</title>
        <authorList>
            <person name="Watanabe M."/>
            <person name="Kojima H."/>
            <person name="Fukui M."/>
        </authorList>
    </citation>
    <scope>NUCLEOTIDE SEQUENCE [LARGE SCALE GENOMIC DNA]</scope>
    <source>
        <strain evidence="5">NAW-5</strain>
    </source>
</reference>
<dbReference type="Proteomes" id="UP000239549">
    <property type="component" value="Unassembled WGS sequence"/>
</dbReference>
<feature type="active site" description="Proton acceptor" evidence="2">
    <location>
        <position position="175"/>
    </location>
</feature>
<evidence type="ECO:0000313" key="5">
    <source>
        <dbReference type="Proteomes" id="UP000239549"/>
    </source>
</evidence>
<protein>
    <recommendedName>
        <fullName evidence="6">Gamma-glutamylcyclotransferase AIG2-like domain-containing protein</fullName>
    </recommendedName>
</protein>
<dbReference type="GO" id="GO:0003839">
    <property type="term" value="F:gamma-glutamylcyclotransferase activity"/>
    <property type="evidence" value="ECO:0007669"/>
    <property type="project" value="InterPro"/>
</dbReference>
<keyword evidence="1" id="KW-0456">Lyase</keyword>
<comment type="caution">
    <text evidence="4">The sequence shown here is derived from an EMBL/GenBank/DDBJ whole genome shotgun (WGS) entry which is preliminary data.</text>
</comment>
<dbReference type="PANTHER" id="PTHR12935">
    <property type="entry name" value="GAMMA-GLUTAMYLCYCLOTRANSFERASE"/>
    <property type="match status" value="1"/>
</dbReference>
<dbReference type="SUPFAM" id="SSF110857">
    <property type="entry name" value="Gamma-glutamyl cyclotransferase-like"/>
    <property type="match status" value="1"/>
</dbReference>
<proteinExistence type="predicted"/>
<evidence type="ECO:0000313" key="4">
    <source>
        <dbReference type="EMBL" id="GBF34069.1"/>
    </source>
</evidence>
<evidence type="ECO:0000256" key="3">
    <source>
        <dbReference type="PIRSR" id="PIRSR617939-2"/>
    </source>
</evidence>
<dbReference type="EMBL" id="BFAV01000126">
    <property type="protein sequence ID" value="GBF34069.1"/>
    <property type="molecule type" value="Genomic_DNA"/>
</dbReference>
<dbReference type="OrthoDB" id="158990at2"/>
<dbReference type="Pfam" id="PF13772">
    <property type="entry name" value="AIG2_2"/>
    <property type="match status" value="1"/>
</dbReference>
<dbReference type="InterPro" id="IPR013024">
    <property type="entry name" value="GGCT-like"/>
</dbReference>
<dbReference type="Gene3D" id="3.10.490.10">
    <property type="entry name" value="Gamma-glutamyl cyclotransferase-like"/>
    <property type="match status" value="1"/>
</dbReference>
<accession>A0A2L2XCK6</accession>
<organism evidence="4 5">
    <name type="scientific">Desulfocucumis palustris</name>
    <dbReference type="NCBI Taxonomy" id="1898651"/>
    <lineage>
        <taxon>Bacteria</taxon>
        <taxon>Bacillati</taxon>
        <taxon>Bacillota</taxon>
        <taxon>Clostridia</taxon>
        <taxon>Eubacteriales</taxon>
        <taxon>Desulfocucumaceae</taxon>
        <taxon>Desulfocucumis</taxon>
    </lineage>
</organism>
<dbReference type="RefSeq" id="WP_104372370.1">
    <property type="nucleotide sequence ID" value="NZ_BFAV01000126.1"/>
</dbReference>
<evidence type="ECO:0000256" key="2">
    <source>
        <dbReference type="PIRSR" id="PIRSR617939-1"/>
    </source>
</evidence>